<dbReference type="GO" id="GO:0000155">
    <property type="term" value="F:phosphorelay sensor kinase activity"/>
    <property type="evidence" value="ECO:0007669"/>
    <property type="project" value="InterPro"/>
</dbReference>
<accession>A0A239FD66</accession>
<organism evidence="3 4">
    <name type="scientific">Noviherbaspirillum humi</name>
    <dbReference type="NCBI Taxonomy" id="1688639"/>
    <lineage>
        <taxon>Bacteria</taxon>
        <taxon>Pseudomonadati</taxon>
        <taxon>Pseudomonadota</taxon>
        <taxon>Betaproteobacteria</taxon>
        <taxon>Burkholderiales</taxon>
        <taxon>Oxalobacteraceae</taxon>
        <taxon>Noviherbaspirillum</taxon>
    </lineage>
</organism>
<keyword evidence="4" id="KW-1185">Reference proteome</keyword>
<dbReference type="InterPro" id="IPR036097">
    <property type="entry name" value="HisK_dim/P_sf"/>
</dbReference>
<dbReference type="AlphaFoldDB" id="A0A239FD66"/>
<reference evidence="3 4" key="1">
    <citation type="submission" date="2017-06" db="EMBL/GenBank/DDBJ databases">
        <authorList>
            <person name="Kim H.J."/>
            <person name="Triplett B.A."/>
        </authorList>
    </citation>
    <scope>NUCLEOTIDE SEQUENCE [LARGE SCALE GENOMIC DNA]</scope>
    <source>
        <strain evidence="3 4">U15</strain>
    </source>
</reference>
<gene>
    <name evidence="3" type="ORF">SAMN06265795_103306</name>
</gene>
<proteinExistence type="predicted"/>
<evidence type="ECO:0000256" key="1">
    <source>
        <dbReference type="ARBA" id="ARBA00000085"/>
    </source>
</evidence>
<dbReference type="Proteomes" id="UP000198284">
    <property type="component" value="Unassembled WGS sequence"/>
</dbReference>
<name>A0A239FD66_9BURK</name>
<protein>
    <recommendedName>
        <fullName evidence="2">histidine kinase</fullName>
        <ecNumber evidence="2">2.7.13.3</ecNumber>
    </recommendedName>
</protein>
<dbReference type="RefSeq" id="WP_245844819.1">
    <property type="nucleotide sequence ID" value="NZ_FZOT01000003.1"/>
</dbReference>
<comment type="catalytic activity">
    <reaction evidence="1">
        <text>ATP + protein L-histidine = ADP + protein N-phospho-L-histidine.</text>
        <dbReference type="EC" id="2.7.13.3"/>
    </reaction>
</comment>
<dbReference type="CDD" id="cd00082">
    <property type="entry name" value="HisKA"/>
    <property type="match status" value="1"/>
</dbReference>
<dbReference type="InterPro" id="IPR003661">
    <property type="entry name" value="HisK_dim/P_dom"/>
</dbReference>
<dbReference type="EMBL" id="FZOT01000003">
    <property type="protein sequence ID" value="SNS54866.1"/>
    <property type="molecule type" value="Genomic_DNA"/>
</dbReference>
<dbReference type="Gene3D" id="1.10.287.130">
    <property type="match status" value="1"/>
</dbReference>
<dbReference type="EC" id="2.7.13.3" evidence="2"/>
<evidence type="ECO:0000313" key="3">
    <source>
        <dbReference type="EMBL" id="SNS54866.1"/>
    </source>
</evidence>
<evidence type="ECO:0000256" key="2">
    <source>
        <dbReference type="ARBA" id="ARBA00012438"/>
    </source>
</evidence>
<evidence type="ECO:0000313" key="4">
    <source>
        <dbReference type="Proteomes" id="UP000198284"/>
    </source>
</evidence>
<dbReference type="SUPFAM" id="SSF47384">
    <property type="entry name" value="Homodimeric domain of signal transducing histidine kinase"/>
    <property type="match status" value="1"/>
</dbReference>
<sequence>MTKKPFAGGGDIAARLRLHDWSSFSTGAVVAQMDVTDRIRAEAALREADRRKDEFLAMLALELRNPLAPIASAADLLLTTGPDPER</sequence>